<dbReference type="SUPFAM" id="SSF46785">
    <property type="entry name" value="Winged helix' DNA-binding domain"/>
    <property type="match status" value="1"/>
</dbReference>
<dbReference type="InterPro" id="IPR000835">
    <property type="entry name" value="HTH_MarR-typ"/>
</dbReference>
<dbReference type="InterPro" id="IPR011991">
    <property type="entry name" value="ArsR-like_HTH"/>
</dbReference>
<dbReference type="Pfam" id="PF01047">
    <property type="entry name" value="MarR"/>
    <property type="match status" value="1"/>
</dbReference>
<dbReference type="RefSeq" id="WP_133579736.1">
    <property type="nucleotide sequence ID" value="NZ_SNYJ01000004.1"/>
</dbReference>
<keyword evidence="6" id="KW-1185">Reference proteome</keyword>
<feature type="domain" description="HTH marR-type" evidence="4">
    <location>
        <begin position="7"/>
        <end position="136"/>
    </location>
</feature>
<dbReference type="SMART" id="SM00347">
    <property type="entry name" value="HTH_MARR"/>
    <property type="match status" value="1"/>
</dbReference>
<comment type="caution">
    <text evidence="5">The sequence shown here is derived from an EMBL/GenBank/DDBJ whole genome shotgun (WGS) entry which is preliminary data.</text>
</comment>
<name>A0A4R6U5V3_9BACI</name>
<evidence type="ECO:0000259" key="4">
    <source>
        <dbReference type="PROSITE" id="PS50995"/>
    </source>
</evidence>
<dbReference type="PRINTS" id="PR00598">
    <property type="entry name" value="HTHMARR"/>
</dbReference>
<dbReference type="OrthoDB" id="2366010at2"/>
<keyword evidence="3" id="KW-0804">Transcription</keyword>
<reference evidence="5 6" key="1">
    <citation type="submission" date="2019-03" db="EMBL/GenBank/DDBJ databases">
        <title>Genomic Encyclopedia of Type Strains, Phase IV (KMG-IV): sequencing the most valuable type-strain genomes for metagenomic binning, comparative biology and taxonomic classification.</title>
        <authorList>
            <person name="Goeker M."/>
        </authorList>
    </citation>
    <scope>NUCLEOTIDE SEQUENCE [LARGE SCALE GENOMIC DNA]</scope>
    <source>
        <strain evidence="5 6">DSM 28697</strain>
    </source>
</reference>
<dbReference type="PANTHER" id="PTHR42756">
    <property type="entry name" value="TRANSCRIPTIONAL REGULATOR, MARR"/>
    <property type="match status" value="1"/>
</dbReference>
<dbReference type="InterPro" id="IPR036390">
    <property type="entry name" value="WH_DNA-bd_sf"/>
</dbReference>
<sequence length="151" mass="17588">MTACFVRLQIFMQLQSVNKEIYSTFETCFGASTSRIEILHYLLQHDEVTQTSLQREVNIDPAAVTRHLKQLEASGTIYRYKKPDDQRATWVKLDEDERRHIEQSYKEKSQFIEETLAGFSEKELEHFLSMLNKISQNVSQVTKKNLGGTPE</sequence>
<evidence type="ECO:0000256" key="1">
    <source>
        <dbReference type="ARBA" id="ARBA00023015"/>
    </source>
</evidence>
<dbReference type="PANTHER" id="PTHR42756:SF1">
    <property type="entry name" value="TRANSCRIPTIONAL REPRESSOR OF EMRAB OPERON"/>
    <property type="match status" value="1"/>
</dbReference>
<dbReference type="GO" id="GO:0003677">
    <property type="term" value="F:DNA binding"/>
    <property type="evidence" value="ECO:0007669"/>
    <property type="project" value="UniProtKB-KW"/>
</dbReference>
<dbReference type="GO" id="GO:0003700">
    <property type="term" value="F:DNA-binding transcription factor activity"/>
    <property type="evidence" value="ECO:0007669"/>
    <property type="project" value="InterPro"/>
</dbReference>
<evidence type="ECO:0000256" key="3">
    <source>
        <dbReference type="ARBA" id="ARBA00023163"/>
    </source>
</evidence>
<gene>
    <name evidence="5" type="ORF">EV213_104134</name>
</gene>
<organism evidence="5 6">
    <name type="scientific">Aureibacillus halotolerans</name>
    <dbReference type="NCBI Taxonomy" id="1508390"/>
    <lineage>
        <taxon>Bacteria</taxon>
        <taxon>Bacillati</taxon>
        <taxon>Bacillota</taxon>
        <taxon>Bacilli</taxon>
        <taxon>Bacillales</taxon>
        <taxon>Bacillaceae</taxon>
        <taxon>Aureibacillus</taxon>
    </lineage>
</organism>
<dbReference type="PROSITE" id="PS50995">
    <property type="entry name" value="HTH_MARR_2"/>
    <property type="match status" value="1"/>
</dbReference>
<dbReference type="Gene3D" id="1.10.10.10">
    <property type="entry name" value="Winged helix-like DNA-binding domain superfamily/Winged helix DNA-binding domain"/>
    <property type="match status" value="1"/>
</dbReference>
<dbReference type="InterPro" id="IPR036388">
    <property type="entry name" value="WH-like_DNA-bd_sf"/>
</dbReference>
<protein>
    <submittedName>
        <fullName evidence="5">MarR family transcriptional regulator</fullName>
    </submittedName>
</protein>
<keyword evidence="2" id="KW-0238">DNA-binding</keyword>
<evidence type="ECO:0000313" key="6">
    <source>
        <dbReference type="Proteomes" id="UP000295632"/>
    </source>
</evidence>
<dbReference type="Proteomes" id="UP000295632">
    <property type="component" value="Unassembled WGS sequence"/>
</dbReference>
<accession>A0A4R6U5V3</accession>
<dbReference type="EMBL" id="SNYJ01000004">
    <property type="protein sequence ID" value="TDQ41136.1"/>
    <property type="molecule type" value="Genomic_DNA"/>
</dbReference>
<proteinExistence type="predicted"/>
<keyword evidence="1" id="KW-0805">Transcription regulation</keyword>
<dbReference type="AlphaFoldDB" id="A0A4R6U5V3"/>
<evidence type="ECO:0000256" key="2">
    <source>
        <dbReference type="ARBA" id="ARBA00023125"/>
    </source>
</evidence>
<evidence type="ECO:0000313" key="5">
    <source>
        <dbReference type="EMBL" id="TDQ41136.1"/>
    </source>
</evidence>
<dbReference type="CDD" id="cd00090">
    <property type="entry name" value="HTH_ARSR"/>
    <property type="match status" value="1"/>
</dbReference>